<organism evidence="1 2">
    <name type="scientific">Eumeta variegata</name>
    <name type="common">Bagworm moth</name>
    <name type="synonym">Eumeta japonica</name>
    <dbReference type="NCBI Taxonomy" id="151549"/>
    <lineage>
        <taxon>Eukaryota</taxon>
        <taxon>Metazoa</taxon>
        <taxon>Ecdysozoa</taxon>
        <taxon>Arthropoda</taxon>
        <taxon>Hexapoda</taxon>
        <taxon>Insecta</taxon>
        <taxon>Pterygota</taxon>
        <taxon>Neoptera</taxon>
        <taxon>Endopterygota</taxon>
        <taxon>Lepidoptera</taxon>
        <taxon>Glossata</taxon>
        <taxon>Ditrysia</taxon>
        <taxon>Tineoidea</taxon>
        <taxon>Psychidae</taxon>
        <taxon>Oiketicinae</taxon>
        <taxon>Eumeta</taxon>
    </lineage>
</organism>
<gene>
    <name evidence="1" type="ORF">EVAR_58472_1</name>
</gene>
<reference evidence="1 2" key="1">
    <citation type="journal article" date="2019" name="Commun. Biol.">
        <title>The bagworm genome reveals a unique fibroin gene that provides high tensile strength.</title>
        <authorList>
            <person name="Kono N."/>
            <person name="Nakamura H."/>
            <person name="Ohtoshi R."/>
            <person name="Tomita M."/>
            <person name="Numata K."/>
            <person name="Arakawa K."/>
        </authorList>
    </citation>
    <scope>NUCLEOTIDE SEQUENCE [LARGE SCALE GENOMIC DNA]</scope>
</reference>
<dbReference type="Proteomes" id="UP000299102">
    <property type="component" value="Unassembled WGS sequence"/>
</dbReference>
<comment type="caution">
    <text evidence="1">The sequence shown here is derived from an EMBL/GenBank/DDBJ whole genome shotgun (WGS) entry which is preliminary data.</text>
</comment>
<dbReference type="EMBL" id="BGZK01001302">
    <property type="protein sequence ID" value="GBP76748.1"/>
    <property type="molecule type" value="Genomic_DNA"/>
</dbReference>
<evidence type="ECO:0000313" key="2">
    <source>
        <dbReference type="Proteomes" id="UP000299102"/>
    </source>
</evidence>
<keyword evidence="2" id="KW-1185">Reference proteome</keyword>
<evidence type="ECO:0000313" key="1">
    <source>
        <dbReference type="EMBL" id="GBP76748.1"/>
    </source>
</evidence>
<sequence length="162" mass="17940">MNIFIKSTNAFDVRNQRFCEINIENSTQKLKAMYEGLRLNFFGVLSWAAKVARNLYEVFSAPHEKPSHGASNPWSQLEKFSSAAVINSANNMAYPLQLQLTKYGVRVPVAAPFLSPHSIRHQLTLPFIDPLPLSSDIPIQEDGNALVTPGDASGFTSVYELG</sequence>
<protein>
    <submittedName>
        <fullName evidence="1">Uncharacterized protein</fullName>
    </submittedName>
</protein>
<name>A0A4C1YKU9_EUMVA</name>
<proteinExistence type="predicted"/>
<dbReference type="AlphaFoldDB" id="A0A4C1YKU9"/>
<accession>A0A4C1YKU9</accession>